<protein>
    <submittedName>
        <fullName evidence="4">Uncharacterized protein</fullName>
    </submittedName>
</protein>
<dbReference type="SUPFAM" id="SSF52540">
    <property type="entry name" value="P-loop containing nucleoside triphosphate hydrolases"/>
    <property type="match status" value="1"/>
</dbReference>
<dbReference type="InterPro" id="IPR001650">
    <property type="entry name" value="Helicase_C-like"/>
</dbReference>
<feature type="domain" description="Helicase C-terminal" evidence="3">
    <location>
        <begin position="687"/>
        <end position="871"/>
    </location>
</feature>
<dbReference type="OrthoDB" id="1469196at2759"/>
<dbReference type="GO" id="GO:0005524">
    <property type="term" value="F:ATP binding"/>
    <property type="evidence" value="ECO:0007669"/>
    <property type="project" value="InterPro"/>
</dbReference>
<dbReference type="EMBL" id="CM008969">
    <property type="protein sequence ID" value="PNW79828.1"/>
    <property type="molecule type" value="Genomic_DNA"/>
</dbReference>
<dbReference type="PaxDb" id="3055-EDP01094"/>
<dbReference type="ExpressionAtlas" id="A0A2K3DH19">
    <property type="expression patterns" value="baseline"/>
</dbReference>
<dbReference type="InterPro" id="IPR006935">
    <property type="entry name" value="Helicase/UvrB_N"/>
</dbReference>
<dbReference type="GeneID" id="5721703"/>
<organism evidence="4 5">
    <name type="scientific">Chlamydomonas reinhardtii</name>
    <name type="common">Chlamydomonas smithii</name>
    <dbReference type="NCBI Taxonomy" id="3055"/>
    <lineage>
        <taxon>Eukaryota</taxon>
        <taxon>Viridiplantae</taxon>
        <taxon>Chlorophyta</taxon>
        <taxon>core chlorophytes</taxon>
        <taxon>Chlorophyceae</taxon>
        <taxon>CS clade</taxon>
        <taxon>Chlamydomonadales</taxon>
        <taxon>Chlamydomonadaceae</taxon>
        <taxon>Chlamydomonas</taxon>
    </lineage>
</organism>
<dbReference type="Gramene" id="PNW79828">
    <property type="protein sequence ID" value="PNW79828"/>
    <property type="gene ID" value="CHLRE_08g368300v5"/>
</dbReference>
<dbReference type="InterPro" id="IPR027417">
    <property type="entry name" value="P-loop_NTPase"/>
</dbReference>
<evidence type="ECO:0000313" key="5">
    <source>
        <dbReference type="Proteomes" id="UP000006906"/>
    </source>
</evidence>
<dbReference type="RefSeq" id="XP_042921978.1">
    <property type="nucleotide sequence ID" value="XM_043064977.1"/>
</dbReference>
<sequence length="877" mass="92118">MLRPSIEPCWTDALVPLAARGVLPGLPPLSSLRHAVSDALPRSASNSASDGSALVFPASALLEAVEGCVESTAAIPAPARPAACLFIASLAMEQHVKAHSTKARLMRLPPINNSNVGGGRQPAAAGGLPPLRPYQADVVGMVAFSWGLALTSQLLLLPPAGGTGAATAAQAAAAATASERYSRLADDWEGNWLVMARTGSGKTRMFIEIARVMVESRNRERRPGNAPGLGWALVVVLVPQAILTTQHAEEFKAANLASTEVRAFSGAKKKLSPDTWRSVLMDTGRLTLTTNRGVLGGQQQRAAGGGGGGGGGRGNVAVVCTAESFANLLRQGEATMEQIDLLVLDEAHHCHKTHPYAKIMDDFYPKQPEPGAAAAAAPAAAAFNGGSGGANGGGGDDSSSACRRPRVLGVTASPVSELEMTLLDKEMSALLRRLGDARLYVVHEQQLLPASDTGGGPAVAGGSGAAAGVGGGGGGYSAAEPEQLEVHVQARPVDQWVMRTLQNFAVKTAEDRLGGDLRALQPHGQEAADDLYMLTGSLYKAVQGVKAAMANPKAKATTYLDTLGQWLALGRTFAQRHVCPALDGVCHLLDVLRKAVELVEDAGLEAGLPYLARKVTELVADEHGASEAGGCGDVSVRVSDLARQLLVEGGGELCLLPAGFGQTYVRCCFTSGQLQARTHPKFWALMEFLQRYDRTGGDGGSSSVCHGIVFVKTRQAVFHVSDMMRRTQQLAHVDVLELVGQNNAASSSSRAGGSLAAHHERHGRGMTDAQQQEVLRMFKDPSGARCKVLIATSAGEEGLDVPSCEFVVRYNAAATGIQLLQSRGRARKQQAAVFLAILQEATLDTHLHQKSRLEEATLKAYCQQYSEANLKRKAAAE</sequence>
<evidence type="ECO:0000313" key="4">
    <source>
        <dbReference type="EMBL" id="PNW79828.1"/>
    </source>
</evidence>
<dbReference type="KEGG" id="cre:CHLRE_08g368300v5"/>
<feature type="compositionally biased region" description="Low complexity" evidence="1">
    <location>
        <begin position="744"/>
        <end position="756"/>
    </location>
</feature>
<feature type="region of interest" description="Disordered" evidence="1">
    <location>
        <begin position="744"/>
        <end position="765"/>
    </location>
</feature>
<dbReference type="PANTHER" id="PTHR14074:SF16">
    <property type="entry name" value="ANTIVIRAL INNATE IMMUNE RESPONSE RECEPTOR RIG-I"/>
    <property type="match status" value="1"/>
</dbReference>
<evidence type="ECO:0000259" key="2">
    <source>
        <dbReference type="PROSITE" id="PS51192"/>
    </source>
</evidence>
<dbReference type="GO" id="GO:0005737">
    <property type="term" value="C:cytoplasm"/>
    <property type="evidence" value="ECO:0000318"/>
    <property type="project" value="GO_Central"/>
</dbReference>
<dbReference type="Gene3D" id="3.40.50.300">
    <property type="entry name" value="P-loop containing nucleotide triphosphate hydrolases"/>
    <property type="match status" value="3"/>
</dbReference>
<gene>
    <name evidence="4" type="ORF">CHLRE_08g368300v5</name>
</gene>
<dbReference type="Pfam" id="PF04851">
    <property type="entry name" value="ResIII"/>
    <property type="match status" value="1"/>
</dbReference>
<name>A0A2K3DH19_CHLRE</name>
<dbReference type="SMART" id="SM00490">
    <property type="entry name" value="HELICc"/>
    <property type="match status" value="1"/>
</dbReference>
<evidence type="ECO:0000256" key="1">
    <source>
        <dbReference type="SAM" id="MobiDB-lite"/>
    </source>
</evidence>
<reference evidence="4 5" key="1">
    <citation type="journal article" date="2007" name="Science">
        <title>The Chlamydomonas genome reveals the evolution of key animal and plant functions.</title>
        <authorList>
            <person name="Merchant S.S."/>
            <person name="Prochnik S.E."/>
            <person name="Vallon O."/>
            <person name="Harris E.H."/>
            <person name="Karpowicz S.J."/>
            <person name="Witman G.B."/>
            <person name="Terry A."/>
            <person name="Salamov A."/>
            <person name="Fritz-Laylin L.K."/>
            <person name="Marechal-Drouard L."/>
            <person name="Marshall W.F."/>
            <person name="Qu L.H."/>
            <person name="Nelson D.R."/>
            <person name="Sanderfoot A.A."/>
            <person name="Spalding M.H."/>
            <person name="Kapitonov V.V."/>
            <person name="Ren Q."/>
            <person name="Ferris P."/>
            <person name="Lindquist E."/>
            <person name="Shapiro H."/>
            <person name="Lucas S.M."/>
            <person name="Grimwood J."/>
            <person name="Schmutz J."/>
            <person name="Cardol P."/>
            <person name="Cerutti H."/>
            <person name="Chanfreau G."/>
            <person name="Chen C.L."/>
            <person name="Cognat V."/>
            <person name="Croft M.T."/>
            <person name="Dent R."/>
            <person name="Dutcher S."/>
            <person name="Fernandez E."/>
            <person name="Fukuzawa H."/>
            <person name="Gonzalez-Ballester D."/>
            <person name="Gonzalez-Halphen D."/>
            <person name="Hallmann A."/>
            <person name="Hanikenne M."/>
            <person name="Hippler M."/>
            <person name="Inwood W."/>
            <person name="Jabbari K."/>
            <person name="Kalanon M."/>
            <person name="Kuras R."/>
            <person name="Lefebvre P.A."/>
            <person name="Lemaire S.D."/>
            <person name="Lobanov A.V."/>
            <person name="Lohr M."/>
            <person name="Manuell A."/>
            <person name="Meier I."/>
            <person name="Mets L."/>
            <person name="Mittag M."/>
            <person name="Mittelmeier T."/>
            <person name="Moroney J.V."/>
            <person name="Moseley J."/>
            <person name="Napoli C."/>
            <person name="Nedelcu A.M."/>
            <person name="Niyogi K."/>
            <person name="Novoselov S.V."/>
            <person name="Paulsen I.T."/>
            <person name="Pazour G."/>
            <person name="Purton S."/>
            <person name="Ral J.P."/>
            <person name="Riano-Pachon D.M."/>
            <person name="Riekhof W."/>
            <person name="Rymarquis L."/>
            <person name="Schroda M."/>
            <person name="Stern D."/>
            <person name="Umen J."/>
            <person name="Willows R."/>
            <person name="Wilson N."/>
            <person name="Zimmer S.L."/>
            <person name="Allmer J."/>
            <person name="Balk J."/>
            <person name="Bisova K."/>
            <person name="Chen C.J."/>
            <person name="Elias M."/>
            <person name="Gendler K."/>
            <person name="Hauser C."/>
            <person name="Lamb M.R."/>
            <person name="Ledford H."/>
            <person name="Long J.C."/>
            <person name="Minagawa J."/>
            <person name="Page M.D."/>
            <person name="Pan J."/>
            <person name="Pootakham W."/>
            <person name="Roje S."/>
            <person name="Rose A."/>
            <person name="Stahlberg E."/>
            <person name="Terauchi A.M."/>
            <person name="Yang P."/>
            <person name="Ball S."/>
            <person name="Bowler C."/>
            <person name="Dieckmann C.L."/>
            <person name="Gladyshev V.N."/>
            <person name="Green P."/>
            <person name="Jorgensen R."/>
            <person name="Mayfield S."/>
            <person name="Mueller-Roeber B."/>
            <person name="Rajamani S."/>
            <person name="Sayre R.T."/>
            <person name="Brokstein P."/>
            <person name="Dubchak I."/>
            <person name="Goodstein D."/>
            <person name="Hornick L."/>
            <person name="Huang Y.W."/>
            <person name="Jhaveri J."/>
            <person name="Luo Y."/>
            <person name="Martinez D."/>
            <person name="Ngau W.C."/>
            <person name="Otillar B."/>
            <person name="Poliakov A."/>
            <person name="Porter A."/>
            <person name="Szajkowski L."/>
            <person name="Werner G."/>
            <person name="Zhou K."/>
            <person name="Grigoriev I.V."/>
            <person name="Rokhsar D.S."/>
            <person name="Grossman A.R."/>
        </authorList>
    </citation>
    <scope>NUCLEOTIDE SEQUENCE [LARGE SCALE GENOMIC DNA]</scope>
    <source>
        <strain evidence="5">CC-503</strain>
    </source>
</reference>
<dbReference type="InterPro" id="IPR051363">
    <property type="entry name" value="RLR_Helicase"/>
</dbReference>
<dbReference type="PROSITE" id="PS51192">
    <property type="entry name" value="HELICASE_ATP_BIND_1"/>
    <property type="match status" value="1"/>
</dbReference>
<dbReference type="AlphaFoldDB" id="A0A2K3DH19"/>
<dbReference type="SMART" id="SM00487">
    <property type="entry name" value="DEXDc"/>
    <property type="match status" value="1"/>
</dbReference>
<feature type="domain" description="Helicase ATP-binding" evidence="2">
    <location>
        <begin position="183"/>
        <end position="432"/>
    </location>
</feature>
<dbReference type="GO" id="GO:0016787">
    <property type="term" value="F:hydrolase activity"/>
    <property type="evidence" value="ECO:0007669"/>
    <property type="project" value="InterPro"/>
</dbReference>
<dbReference type="Proteomes" id="UP000006906">
    <property type="component" value="Chromosome 8"/>
</dbReference>
<dbReference type="PROSITE" id="PS51194">
    <property type="entry name" value="HELICASE_CTER"/>
    <property type="match status" value="1"/>
</dbReference>
<accession>A0A2K3DH19</accession>
<dbReference type="STRING" id="3055.A0A2K3DH19"/>
<proteinExistence type="predicted"/>
<dbReference type="InParanoid" id="A0A2K3DH19"/>
<evidence type="ECO:0000259" key="3">
    <source>
        <dbReference type="PROSITE" id="PS51194"/>
    </source>
</evidence>
<dbReference type="GO" id="GO:0003677">
    <property type="term" value="F:DNA binding"/>
    <property type="evidence" value="ECO:0007669"/>
    <property type="project" value="InterPro"/>
</dbReference>
<dbReference type="InterPro" id="IPR014001">
    <property type="entry name" value="Helicase_ATP-bd"/>
</dbReference>
<dbReference type="PANTHER" id="PTHR14074">
    <property type="entry name" value="HELICASE WITH DEATH DOMAIN-RELATED"/>
    <property type="match status" value="1"/>
</dbReference>
<dbReference type="Pfam" id="PF00271">
    <property type="entry name" value="Helicase_C"/>
    <property type="match status" value="1"/>
</dbReference>
<keyword evidence="5" id="KW-1185">Reference proteome</keyword>